<dbReference type="GO" id="GO:0008289">
    <property type="term" value="F:lipid binding"/>
    <property type="evidence" value="ECO:0007669"/>
    <property type="project" value="InterPro"/>
</dbReference>
<keyword evidence="5" id="KW-1185">Reference proteome</keyword>
<feature type="domain" description="Cytosolic fatty-acid binding proteins" evidence="3">
    <location>
        <begin position="52"/>
        <end position="69"/>
    </location>
</feature>
<evidence type="ECO:0000259" key="3">
    <source>
        <dbReference type="PROSITE" id="PS00214"/>
    </source>
</evidence>
<dbReference type="InterPro" id="IPR000463">
    <property type="entry name" value="Fatty_acid-bd"/>
</dbReference>
<evidence type="ECO:0000256" key="2">
    <source>
        <dbReference type="RuleBase" id="RU003696"/>
    </source>
</evidence>
<dbReference type="Proteomes" id="UP001501920">
    <property type="component" value="Chromosome 4"/>
</dbReference>
<dbReference type="Pfam" id="PF00061">
    <property type="entry name" value="Lipocalin"/>
    <property type="match status" value="1"/>
</dbReference>
<keyword evidence="2" id="KW-0813">Transport</keyword>
<reference evidence="4" key="2">
    <citation type="submission" date="2025-08" db="UniProtKB">
        <authorList>
            <consortium name="Ensembl"/>
        </authorList>
    </citation>
    <scope>IDENTIFICATION</scope>
</reference>
<dbReference type="GeneTree" id="ENSGT00940000156713"/>
<dbReference type="AlphaFoldDB" id="A0AAR2L7S1"/>
<comment type="similarity">
    <text evidence="1 2">Belongs to the calycin superfamily. Fatty-acid binding protein (FABP) family.</text>
</comment>
<evidence type="ECO:0000313" key="5">
    <source>
        <dbReference type="Proteomes" id="UP001501920"/>
    </source>
</evidence>
<reference evidence="4 5" key="1">
    <citation type="submission" date="2020-10" db="EMBL/GenBank/DDBJ databases">
        <title>Pygocentrus nattereri (red-bellied piranha) genome, fPygNat1, primary haplotype.</title>
        <authorList>
            <person name="Myers G."/>
            <person name="Meyer A."/>
            <person name="Karagic N."/>
            <person name="Pippel M."/>
            <person name="Winkler S."/>
            <person name="Tracey A."/>
            <person name="Wood J."/>
            <person name="Formenti G."/>
            <person name="Howe K."/>
            <person name="Fedrigo O."/>
            <person name="Jarvis E.D."/>
        </authorList>
    </citation>
    <scope>NUCLEOTIDE SEQUENCE [LARGE SCALE GENOMIC DNA]</scope>
</reference>
<evidence type="ECO:0000313" key="4">
    <source>
        <dbReference type="Ensembl" id="ENSPNAP00000070697.1"/>
    </source>
</evidence>
<dbReference type="InterPro" id="IPR031259">
    <property type="entry name" value="ILBP"/>
</dbReference>
<reference evidence="4" key="3">
    <citation type="submission" date="2025-09" db="UniProtKB">
        <authorList>
            <consortium name="Ensembl"/>
        </authorList>
    </citation>
    <scope>IDENTIFICATION</scope>
</reference>
<protein>
    <submittedName>
        <fullName evidence="4">Fatty acid binding protein 7, brain, b</fullName>
    </submittedName>
</protein>
<dbReference type="SUPFAM" id="SSF50814">
    <property type="entry name" value="Lipocalins"/>
    <property type="match status" value="1"/>
</dbReference>
<dbReference type="InterPro" id="IPR000566">
    <property type="entry name" value="Lipocln_cytosolic_FA-bd_dom"/>
</dbReference>
<dbReference type="InterPro" id="IPR012674">
    <property type="entry name" value="Calycin"/>
</dbReference>
<dbReference type="PROSITE" id="PS00214">
    <property type="entry name" value="FABP"/>
    <property type="match status" value="1"/>
</dbReference>
<accession>A0AAR2L7S1</accession>
<name>A0AAR2L7S1_PYGNA</name>
<sequence>MWSPPTSLCINNLDHLYKLHRRAGPERAVKLLCQTGQKQTQNYICKMEAFFGNWKLVSSENFEEYMRAKGFVEEEVEVGNIVTPVTSIYQDGEKVVIKLKTSISSSENSFVLGEEFDDNMISKPTRSVVNLEGGKLVQTWKWDDKTSILTREIQDGKMILTLSYDDTVAVRTYEKISEAD</sequence>
<evidence type="ECO:0000256" key="1">
    <source>
        <dbReference type="ARBA" id="ARBA00008390"/>
    </source>
</evidence>
<dbReference type="PRINTS" id="PR00178">
    <property type="entry name" value="FATTYACIDBP"/>
</dbReference>
<dbReference type="Gene3D" id="2.40.128.20">
    <property type="match status" value="1"/>
</dbReference>
<organism evidence="4 5">
    <name type="scientific">Pygocentrus nattereri</name>
    <name type="common">Red-bellied piranha</name>
    <dbReference type="NCBI Taxonomy" id="42514"/>
    <lineage>
        <taxon>Eukaryota</taxon>
        <taxon>Metazoa</taxon>
        <taxon>Chordata</taxon>
        <taxon>Craniata</taxon>
        <taxon>Vertebrata</taxon>
        <taxon>Euteleostomi</taxon>
        <taxon>Actinopterygii</taxon>
        <taxon>Neopterygii</taxon>
        <taxon>Teleostei</taxon>
        <taxon>Ostariophysi</taxon>
        <taxon>Characiformes</taxon>
        <taxon>Characoidei</taxon>
        <taxon>Pygocentrus</taxon>
    </lineage>
</organism>
<proteinExistence type="inferred from homology"/>
<dbReference type="PANTHER" id="PTHR11955">
    <property type="entry name" value="FATTY ACID BINDING PROTEIN"/>
    <property type="match status" value="1"/>
</dbReference>
<dbReference type="Ensembl" id="ENSPNAT00000042949.1">
    <property type="protein sequence ID" value="ENSPNAP00000070697.1"/>
    <property type="gene ID" value="ENSPNAG00000031787.1"/>
</dbReference>